<name>A0AA35ZDH1_LACSI</name>
<organism evidence="1 2">
    <name type="scientific">Lactuca saligna</name>
    <name type="common">Willowleaf lettuce</name>
    <dbReference type="NCBI Taxonomy" id="75948"/>
    <lineage>
        <taxon>Eukaryota</taxon>
        <taxon>Viridiplantae</taxon>
        <taxon>Streptophyta</taxon>
        <taxon>Embryophyta</taxon>
        <taxon>Tracheophyta</taxon>
        <taxon>Spermatophyta</taxon>
        <taxon>Magnoliopsida</taxon>
        <taxon>eudicotyledons</taxon>
        <taxon>Gunneridae</taxon>
        <taxon>Pentapetalae</taxon>
        <taxon>asterids</taxon>
        <taxon>campanulids</taxon>
        <taxon>Asterales</taxon>
        <taxon>Asteraceae</taxon>
        <taxon>Cichorioideae</taxon>
        <taxon>Cichorieae</taxon>
        <taxon>Lactucinae</taxon>
        <taxon>Lactuca</taxon>
    </lineage>
</organism>
<dbReference type="Gene3D" id="2.40.50.140">
    <property type="entry name" value="Nucleic acid-binding proteins"/>
    <property type="match status" value="2"/>
</dbReference>
<dbReference type="PANTHER" id="PTHR48463">
    <property type="entry name" value="DUF223 DOMAIN-CONTAINING PROTEIN"/>
    <property type="match status" value="1"/>
</dbReference>
<dbReference type="PANTHER" id="PTHR48463:SF1">
    <property type="entry name" value="DUF223 DOMAIN-CONTAINING PROTEIN"/>
    <property type="match status" value="1"/>
</dbReference>
<dbReference type="InterPro" id="IPR012340">
    <property type="entry name" value="NA-bd_OB-fold"/>
</dbReference>
<gene>
    <name evidence="1" type="ORF">LSALG_LOCUS28957</name>
</gene>
<accession>A0AA35ZDH1</accession>
<sequence>MRLVGDNTSFNSYFYVLTFASWLLKVGDGDLGHPDVTDTTDTKWIDIPSSLTIPSGEAVLQSLQNMSEIFITISELQYGSPGMKLQVRILRTWIPQQRTYETCDQEIAISLWRECTDVSEKFDRVAIETAIGPTVIVVTNVKITPVSGSLMLGTTSASYVYINPPIAETTTSLNSFTTNPTSLNAISAPPISLFDMKNKSHSDLLERTFSVTASIVDFKFTDTWYNVLCPLCRRPTLKQGNNWFCPSHGVANDPTYVYVTLL</sequence>
<dbReference type="EMBL" id="OX465082">
    <property type="protein sequence ID" value="CAI9289732.1"/>
    <property type="molecule type" value="Genomic_DNA"/>
</dbReference>
<proteinExistence type="predicted"/>
<dbReference type="Proteomes" id="UP001177003">
    <property type="component" value="Chromosome 6"/>
</dbReference>
<evidence type="ECO:0008006" key="3">
    <source>
        <dbReference type="Google" id="ProtNLM"/>
    </source>
</evidence>
<dbReference type="AlphaFoldDB" id="A0AA35ZDH1"/>
<evidence type="ECO:0000313" key="2">
    <source>
        <dbReference type="Proteomes" id="UP001177003"/>
    </source>
</evidence>
<protein>
    <recommendedName>
        <fullName evidence="3">Replication factor A C-terminal domain-containing protein</fullName>
    </recommendedName>
</protein>
<dbReference type="SUPFAM" id="SSF50249">
    <property type="entry name" value="Nucleic acid-binding proteins"/>
    <property type="match status" value="2"/>
</dbReference>
<evidence type="ECO:0000313" key="1">
    <source>
        <dbReference type="EMBL" id="CAI9289732.1"/>
    </source>
</evidence>
<keyword evidence="2" id="KW-1185">Reference proteome</keyword>
<reference evidence="1" key="1">
    <citation type="submission" date="2023-04" db="EMBL/GenBank/DDBJ databases">
        <authorList>
            <person name="Vijverberg K."/>
            <person name="Xiong W."/>
            <person name="Schranz E."/>
        </authorList>
    </citation>
    <scope>NUCLEOTIDE SEQUENCE</scope>
</reference>